<keyword evidence="3" id="KW-1003">Cell membrane</keyword>
<feature type="transmembrane region" description="Helical" evidence="7">
    <location>
        <begin position="173"/>
        <end position="193"/>
    </location>
</feature>
<evidence type="ECO:0000256" key="3">
    <source>
        <dbReference type="ARBA" id="ARBA00022475"/>
    </source>
</evidence>
<dbReference type="RefSeq" id="WP_353863544.1">
    <property type="nucleotide sequence ID" value="NZ_CP088295.1"/>
</dbReference>
<evidence type="ECO:0000256" key="1">
    <source>
        <dbReference type="ARBA" id="ARBA00004651"/>
    </source>
</evidence>
<dbReference type="PROSITE" id="PS50850">
    <property type="entry name" value="MFS"/>
    <property type="match status" value="1"/>
</dbReference>
<evidence type="ECO:0000256" key="2">
    <source>
        <dbReference type="ARBA" id="ARBA00022448"/>
    </source>
</evidence>
<evidence type="ECO:0000256" key="4">
    <source>
        <dbReference type="ARBA" id="ARBA00022692"/>
    </source>
</evidence>
<feature type="domain" description="Major facilitator superfamily (MFS) profile" evidence="8">
    <location>
        <begin position="17"/>
        <end position="409"/>
    </location>
</feature>
<proteinExistence type="predicted"/>
<dbReference type="Proteomes" id="UP001058860">
    <property type="component" value="Chromosome"/>
</dbReference>
<feature type="transmembrane region" description="Helical" evidence="7">
    <location>
        <begin position="380"/>
        <end position="403"/>
    </location>
</feature>
<comment type="subcellular location">
    <subcellularLocation>
        <location evidence="1">Cell membrane</location>
        <topology evidence="1">Multi-pass membrane protein</topology>
    </subcellularLocation>
</comment>
<organism evidence="9 10">
    <name type="scientific">Svornostia abyssi</name>
    <dbReference type="NCBI Taxonomy" id="2898438"/>
    <lineage>
        <taxon>Bacteria</taxon>
        <taxon>Bacillati</taxon>
        <taxon>Actinomycetota</taxon>
        <taxon>Thermoleophilia</taxon>
        <taxon>Solirubrobacterales</taxon>
        <taxon>Baekduiaceae</taxon>
        <taxon>Svornostia</taxon>
    </lineage>
</organism>
<dbReference type="InterPro" id="IPR020846">
    <property type="entry name" value="MFS_dom"/>
</dbReference>
<feature type="transmembrane region" description="Helical" evidence="7">
    <location>
        <begin position="296"/>
        <end position="313"/>
    </location>
</feature>
<evidence type="ECO:0000256" key="5">
    <source>
        <dbReference type="ARBA" id="ARBA00022989"/>
    </source>
</evidence>
<dbReference type="Gene3D" id="1.20.1250.20">
    <property type="entry name" value="MFS general substrate transporter like domains"/>
    <property type="match status" value="2"/>
</dbReference>
<feature type="transmembrane region" description="Helical" evidence="7">
    <location>
        <begin position="17"/>
        <end position="33"/>
    </location>
</feature>
<keyword evidence="5 7" id="KW-1133">Transmembrane helix</keyword>
<keyword evidence="10" id="KW-1185">Reference proteome</keyword>
<evidence type="ECO:0000259" key="8">
    <source>
        <dbReference type="PROSITE" id="PS50850"/>
    </source>
</evidence>
<feature type="transmembrane region" description="Helical" evidence="7">
    <location>
        <begin position="84"/>
        <end position="102"/>
    </location>
</feature>
<feature type="transmembrane region" description="Helical" evidence="7">
    <location>
        <begin position="251"/>
        <end position="276"/>
    </location>
</feature>
<keyword evidence="4 7" id="KW-0812">Transmembrane</keyword>
<dbReference type="SUPFAM" id="SSF103473">
    <property type="entry name" value="MFS general substrate transporter"/>
    <property type="match status" value="1"/>
</dbReference>
<gene>
    <name evidence="9" type="ORF">LRS13_20485</name>
</gene>
<accession>A0ABY5PEC3</accession>
<evidence type="ECO:0000313" key="9">
    <source>
        <dbReference type="EMBL" id="UUY03029.1"/>
    </source>
</evidence>
<evidence type="ECO:0000256" key="7">
    <source>
        <dbReference type="SAM" id="Phobius"/>
    </source>
</evidence>
<keyword evidence="6 7" id="KW-0472">Membrane</keyword>
<reference evidence="10" key="1">
    <citation type="submission" date="2021-11" db="EMBL/GenBank/DDBJ databases">
        <title>Cultivation dependent microbiological survey of springs from the worlds oldest radium mine currently devoted to the extraction of radon-saturated water.</title>
        <authorList>
            <person name="Kapinusova G."/>
            <person name="Smrhova T."/>
            <person name="Strejcek M."/>
            <person name="Suman J."/>
            <person name="Jani K."/>
            <person name="Pajer P."/>
            <person name="Uhlik O."/>
        </authorList>
    </citation>
    <scope>NUCLEOTIDE SEQUENCE [LARGE SCALE GENOMIC DNA]</scope>
    <source>
        <strain evidence="10">J379</strain>
    </source>
</reference>
<dbReference type="EMBL" id="CP088295">
    <property type="protein sequence ID" value="UUY03029.1"/>
    <property type="molecule type" value="Genomic_DNA"/>
</dbReference>
<dbReference type="InterPro" id="IPR036259">
    <property type="entry name" value="MFS_trans_sf"/>
</dbReference>
<dbReference type="PANTHER" id="PTHR23517:SF3">
    <property type="entry name" value="INTEGRAL MEMBRANE TRANSPORT PROTEIN"/>
    <property type="match status" value="1"/>
</dbReference>
<evidence type="ECO:0000313" key="10">
    <source>
        <dbReference type="Proteomes" id="UP001058860"/>
    </source>
</evidence>
<dbReference type="InterPro" id="IPR050171">
    <property type="entry name" value="MFS_Transporters"/>
</dbReference>
<dbReference type="InterPro" id="IPR011701">
    <property type="entry name" value="MFS"/>
</dbReference>
<feature type="transmembrane region" description="Helical" evidence="7">
    <location>
        <begin position="108"/>
        <end position="129"/>
    </location>
</feature>
<sequence>MSGGTVVLGLRENRAQFALLVAINAFVGAMIGLERSTLPLIGTEDFDLASKAAVLSFIVAFGAAKSLANLGAGALAHRLGRRRLLIAGWAIALPVPLLVGFAPTWSWIVAANILLGVNQGLAWSMTVVMKIDLVGPKRRGLALGLNEAAGYVGLAVAAALTGWLASEFAARDVLAVAGGIIAVAALVVSVVFVRDTAAHVALEQSAHPGASEEAPWLRDAFGDATWRVPSLRACSQAGLVNNLNDALAWGLVPLFLAANGASVGQIGLVAGIYPAVWGLGQILTGHWSDLVGRKPLIVLGMWVQATALGVLALSDGAVAVAALAAALLGAGTALVYPTLIAAISDAVTPVARAPVVGVYRFWRDSGYVAGGLIAGVVADALSFSGAIAVVAGLTAASGLWVAFDLPARRPVAPKPMPAAAAR</sequence>
<dbReference type="PANTHER" id="PTHR23517">
    <property type="entry name" value="RESISTANCE PROTEIN MDTM, PUTATIVE-RELATED-RELATED"/>
    <property type="match status" value="1"/>
</dbReference>
<evidence type="ECO:0000256" key="6">
    <source>
        <dbReference type="ARBA" id="ARBA00023136"/>
    </source>
</evidence>
<name>A0ABY5PEC3_9ACTN</name>
<keyword evidence="2" id="KW-0813">Transport</keyword>
<feature type="transmembrane region" description="Helical" evidence="7">
    <location>
        <begin position="53"/>
        <end position="72"/>
    </location>
</feature>
<protein>
    <submittedName>
        <fullName evidence="9">MFS transporter</fullName>
    </submittedName>
</protein>
<dbReference type="Pfam" id="PF07690">
    <property type="entry name" value="MFS_1"/>
    <property type="match status" value="2"/>
</dbReference>
<feature type="transmembrane region" description="Helical" evidence="7">
    <location>
        <begin position="320"/>
        <end position="343"/>
    </location>
</feature>
<feature type="transmembrane region" description="Helical" evidence="7">
    <location>
        <begin position="141"/>
        <end position="161"/>
    </location>
</feature>